<keyword evidence="1" id="KW-1133">Transmembrane helix</keyword>
<protein>
    <submittedName>
        <fullName evidence="2">Uncharacterized protein</fullName>
    </submittedName>
</protein>
<dbReference type="STRING" id="1338011.BD94_2758"/>
<dbReference type="KEGG" id="eao:BD94_2758"/>
<dbReference type="EMBL" id="CP007547">
    <property type="protein sequence ID" value="AIL46533.1"/>
    <property type="molecule type" value="Genomic_DNA"/>
</dbReference>
<accession>A0A077EJ66</accession>
<dbReference type="Proteomes" id="UP000028933">
    <property type="component" value="Chromosome"/>
</dbReference>
<reference evidence="2 3" key="1">
    <citation type="journal article" date="2013" name="Lancet">
        <title>First case of E anophelis outbreak in an intensive-care unit.</title>
        <authorList>
            <person name="Teo J."/>
            <person name="Tan S.Y."/>
            <person name="Tay M."/>
            <person name="Ding Y."/>
            <person name="Kjelleberg S."/>
            <person name="Givskov M."/>
            <person name="Lin R.T."/>
            <person name="Yang L."/>
        </authorList>
    </citation>
    <scope>NUCLEOTIDE SEQUENCE [LARGE SCALE GENOMIC DNA]</scope>
    <source>
        <strain evidence="2 3">NUHP1</strain>
    </source>
</reference>
<dbReference type="AlphaFoldDB" id="A0A077EJ66"/>
<organism evidence="2 3">
    <name type="scientific">Elizabethkingia anophelis NUHP1</name>
    <dbReference type="NCBI Taxonomy" id="1338011"/>
    <lineage>
        <taxon>Bacteria</taxon>
        <taxon>Pseudomonadati</taxon>
        <taxon>Bacteroidota</taxon>
        <taxon>Flavobacteriia</taxon>
        <taxon>Flavobacteriales</taxon>
        <taxon>Weeksellaceae</taxon>
        <taxon>Elizabethkingia</taxon>
    </lineage>
</organism>
<name>A0A077EJ66_9FLAO</name>
<evidence type="ECO:0000313" key="2">
    <source>
        <dbReference type="EMBL" id="AIL46533.1"/>
    </source>
</evidence>
<feature type="transmembrane region" description="Helical" evidence="1">
    <location>
        <begin position="14"/>
        <end position="36"/>
    </location>
</feature>
<sequence>MKTFEFKQHQVKKAFLIGIPYLIVVFLICYFLFGGINGMADKVNNMGSFRGALVIGAVILIPLFLIQRIAHPKIRVDIDSEKITVKQKGKNDLHILLNSIGKIDMNISVINRINMYNKQGQLITFFHDTNNSETAKLIFNEIERNLNFDCTSGSKNFFNTTIETKVCLEK</sequence>
<dbReference type="HOGENOM" id="CLU_1554304_0_0_10"/>
<keyword evidence="1" id="KW-0812">Transmembrane</keyword>
<dbReference type="RefSeq" id="WP_021347919.1">
    <property type="nucleotide sequence ID" value="NZ_CP007547.1"/>
</dbReference>
<keyword evidence="1" id="KW-0472">Membrane</keyword>
<evidence type="ECO:0000256" key="1">
    <source>
        <dbReference type="SAM" id="Phobius"/>
    </source>
</evidence>
<feature type="transmembrane region" description="Helical" evidence="1">
    <location>
        <begin position="48"/>
        <end position="66"/>
    </location>
</feature>
<gene>
    <name evidence="2" type="ORF">BD94_2758</name>
</gene>
<evidence type="ECO:0000313" key="3">
    <source>
        <dbReference type="Proteomes" id="UP000028933"/>
    </source>
</evidence>
<proteinExistence type="predicted"/>